<feature type="domain" description="Histidine kinase/HSP90-like ATPase" evidence="2">
    <location>
        <begin position="539"/>
        <end position="590"/>
    </location>
</feature>
<sequence>MKKLIALILILLITPFLVTSEKSISEKAQKISEHNSKTPETVKWEYVKIRAFNENKVLYTGYNKPVIIILNDGTPAKDSLIVVDFIKKVKNLLPSIKIGLNNLDGERFPFHYVQLSFGTESQLHDYFEKRELEDGTIILKSYSGFVTTSDMSRHTLFEFKFKEDISDQNREMYINTELWQGVFGTKATQKGYSNQFDVQRFNNSDYNHSYGFLGDKDKFLLQKVYADDFKQQFEDYLCTYYPWQYAYSFLNKEKMKMLAISIVTAVGIIIFILLFSFFQNREFKHAYLNYLFPMVLIDFHIMNLTWIYDYLTELNSSITWGGSISFGFIFIGLLAIISATLLYFLEKMFIKMSFDFSFQLILKIVFTFIALHLPLFISLYLTGKNIALKDVEFLEFYFPWLIISIFLSLGRGLLIYLNHISNSLVNEKDVELSQLKEAHTQSELKLLQSHINPHFLYNALNSIAGLAKDDSDKTERMALSLSDLFRYSLNKKGEKMSTVAEEVALVENYLEIEKIRFGERLKFTLKVDETAEEEKIPMFMLQPLVENAIKHGVSKIGGEAKVSLNITKEKEGLLISVSDNGPGFPEGLVSGHGLQTVYDLLRLSYGKNASLRWENSPQKQILISIKKSNAHD</sequence>
<accession>A0A1M5KTG3</accession>
<evidence type="ECO:0000313" key="4">
    <source>
        <dbReference type="EMBL" id="SHG56047.1"/>
    </source>
</evidence>
<keyword evidence="5" id="KW-1185">Reference proteome</keyword>
<keyword evidence="1" id="KW-0812">Transmembrane</keyword>
<keyword evidence="1" id="KW-1133">Transmembrane helix</keyword>
<feature type="transmembrane region" description="Helical" evidence="1">
    <location>
        <begin position="356"/>
        <end position="377"/>
    </location>
</feature>
<dbReference type="InterPro" id="IPR036890">
    <property type="entry name" value="HATPase_C_sf"/>
</dbReference>
<dbReference type="Pfam" id="PF06580">
    <property type="entry name" value="His_kinase"/>
    <property type="match status" value="1"/>
</dbReference>
<feature type="transmembrane region" description="Helical" evidence="1">
    <location>
        <begin position="257"/>
        <end position="278"/>
    </location>
</feature>
<dbReference type="RefSeq" id="WP_072881300.1">
    <property type="nucleotide sequence ID" value="NZ_FQVT01000016.1"/>
</dbReference>
<evidence type="ECO:0000256" key="1">
    <source>
        <dbReference type="SAM" id="Phobius"/>
    </source>
</evidence>
<evidence type="ECO:0000259" key="2">
    <source>
        <dbReference type="Pfam" id="PF02518"/>
    </source>
</evidence>
<organism evidence="4 5">
    <name type="scientific">Salegentibacter echinorum</name>
    <dbReference type="NCBI Taxonomy" id="1073325"/>
    <lineage>
        <taxon>Bacteria</taxon>
        <taxon>Pseudomonadati</taxon>
        <taxon>Bacteroidota</taxon>
        <taxon>Flavobacteriia</taxon>
        <taxon>Flavobacteriales</taxon>
        <taxon>Flavobacteriaceae</taxon>
        <taxon>Salegentibacter</taxon>
    </lineage>
</organism>
<keyword evidence="4" id="KW-0418">Kinase</keyword>
<dbReference type="PANTHER" id="PTHR34220:SF7">
    <property type="entry name" value="SENSOR HISTIDINE KINASE YPDA"/>
    <property type="match status" value="1"/>
</dbReference>
<dbReference type="InterPro" id="IPR050640">
    <property type="entry name" value="Bact_2-comp_sensor_kinase"/>
</dbReference>
<feature type="transmembrane region" description="Helical" evidence="1">
    <location>
        <begin position="397"/>
        <end position="417"/>
    </location>
</feature>
<feature type="transmembrane region" description="Helical" evidence="1">
    <location>
        <begin position="290"/>
        <end position="308"/>
    </location>
</feature>
<dbReference type="PANTHER" id="PTHR34220">
    <property type="entry name" value="SENSOR HISTIDINE KINASE YPDA"/>
    <property type="match status" value="1"/>
</dbReference>
<keyword evidence="4" id="KW-0808">Transferase</keyword>
<evidence type="ECO:0000313" key="5">
    <source>
        <dbReference type="Proteomes" id="UP000183945"/>
    </source>
</evidence>
<name>A0A1M5KTG3_SALEC</name>
<keyword evidence="1" id="KW-0472">Membrane</keyword>
<proteinExistence type="predicted"/>
<dbReference type="InterPro" id="IPR010559">
    <property type="entry name" value="Sig_transdc_His_kin_internal"/>
</dbReference>
<dbReference type="Gene3D" id="3.30.565.10">
    <property type="entry name" value="Histidine kinase-like ATPase, C-terminal domain"/>
    <property type="match status" value="1"/>
</dbReference>
<dbReference type="STRING" id="1073325.SAMN05444483_11637"/>
<feature type="transmembrane region" description="Helical" evidence="1">
    <location>
        <begin position="320"/>
        <end position="344"/>
    </location>
</feature>
<gene>
    <name evidence="4" type="ORF">SAMN05444483_11637</name>
</gene>
<dbReference type="AlphaFoldDB" id="A0A1M5KTG3"/>
<reference evidence="5" key="1">
    <citation type="submission" date="2016-11" db="EMBL/GenBank/DDBJ databases">
        <authorList>
            <person name="Varghese N."/>
            <person name="Submissions S."/>
        </authorList>
    </citation>
    <scope>NUCLEOTIDE SEQUENCE [LARGE SCALE GENOMIC DNA]</scope>
    <source>
        <strain evidence="5">DSM 24579</strain>
    </source>
</reference>
<feature type="domain" description="Signal transduction histidine kinase internal region" evidence="3">
    <location>
        <begin position="442"/>
        <end position="521"/>
    </location>
</feature>
<dbReference type="GO" id="GO:0016020">
    <property type="term" value="C:membrane"/>
    <property type="evidence" value="ECO:0007669"/>
    <property type="project" value="InterPro"/>
</dbReference>
<dbReference type="OrthoDB" id="6190788at2"/>
<dbReference type="Proteomes" id="UP000183945">
    <property type="component" value="Unassembled WGS sequence"/>
</dbReference>
<dbReference type="EMBL" id="FQVT01000016">
    <property type="protein sequence ID" value="SHG56047.1"/>
    <property type="molecule type" value="Genomic_DNA"/>
</dbReference>
<dbReference type="SUPFAM" id="SSF55874">
    <property type="entry name" value="ATPase domain of HSP90 chaperone/DNA topoisomerase II/histidine kinase"/>
    <property type="match status" value="1"/>
</dbReference>
<dbReference type="Pfam" id="PF02518">
    <property type="entry name" value="HATPase_c"/>
    <property type="match status" value="1"/>
</dbReference>
<evidence type="ECO:0000259" key="3">
    <source>
        <dbReference type="Pfam" id="PF06580"/>
    </source>
</evidence>
<dbReference type="GO" id="GO:0000155">
    <property type="term" value="F:phosphorelay sensor kinase activity"/>
    <property type="evidence" value="ECO:0007669"/>
    <property type="project" value="InterPro"/>
</dbReference>
<protein>
    <submittedName>
        <fullName evidence="4">Histidine kinase-, DNA gyrase B-, and HSP90-like ATPase</fullName>
    </submittedName>
</protein>
<dbReference type="InterPro" id="IPR003594">
    <property type="entry name" value="HATPase_dom"/>
</dbReference>